<dbReference type="Proteomes" id="UP000016620">
    <property type="component" value="Unassembled WGS sequence"/>
</dbReference>
<dbReference type="AlphaFoldDB" id="U2FJ76"/>
<accession>U2FJ76</accession>
<reference evidence="1 2" key="1">
    <citation type="journal article" date="2013" name="BMC Genomics">
        <title>Comparative genomics of Campylobacter concisus isolates reveals genetic diversity and provides insights into disease association.</title>
        <authorList>
            <person name="Deshpande N.P."/>
            <person name="Kaakoush N.O."/>
            <person name="Wilkins M.R."/>
            <person name="Mitchell H.M."/>
        </authorList>
    </citation>
    <scope>NUCLEOTIDE SEQUENCE [LARGE SCALE GENOMIC DNA]</scope>
    <source>
        <strain evidence="1 2">UNSWCS</strain>
    </source>
</reference>
<gene>
    <name evidence="1" type="ORF">UNSWCS_1960</name>
</gene>
<dbReference type="RefSeq" id="WP_021087194.1">
    <property type="nucleotide sequence ID" value="NZ_ANNG01000007.1"/>
</dbReference>
<organism evidence="1 2">
    <name type="scientific">Campylobacter concisus UNSWCS</name>
    <dbReference type="NCBI Taxonomy" id="1242968"/>
    <lineage>
        <taxon>Bacteria</taxon>
        <taxon>Pseudomonadati</taxon>
        <taxon>Campylobacterota</taxon>
        <taxon>Epsilonproteobacteria</taxon>
        <taxon>Campylobacterales</taxon>
        <taxon>Campylobacteraceae</taxon>
        <taxon>Campylobacter</taxon>
    </lineage>
</organism>
<protein>
    <submittedName>
        <fullName evidence="1">Uncharacterized protein</fullName>
    </submittedName>
</protein>
<evidence type="ECO:0000313" key="1">
    <source>
        <dbReference type="EMBL" id="ERJ30370.1"/>
    </source>
</evidence>
<comment type="caution">
    <text evidence="1">The sequence shown here is derived from an EMBL/GenBank/DDBJ whole genome shotgun (WGS) entry which is preliminary data.</text>
</comment>
<dbReference type="PATRIC" id="fig|1242968.3.peg.481"/>
<sequence length="65" mass="7545">MDFNDIKNYTELTGGKFNWWEISILRNLSRIYAAEINSDDKQAYAPYQGEFSPKSFSSIKAKFAK</sequence>
<name>U2FJ76_9BACT</name>
<dbReference type="EMBL" id="ANNG01000007">
    <property type="protein sequence ID" value="ERJ30370.1"/>
    <property type="molecule type" value="Genomic_DNA"/>
</dbReference>
<evidence type="ECO:0000313" key="2">
    <source>
        <dbReference type="Proteomes" id="UP000016620"/>
    </source>
</evidence>
<proteinExistence type="predicted"/>